<dbReference type="InterPro" id="IPR036259">
    <property type="entry name" value="MFS_trans_sf"/>
</dbReference>
<dbReference type="InterPro" id="IPR011701">
    <property type="entry name" value="MFS"/>
</dbReference>
<reference evidence="8 9" key="1">
    <citation type="submission" date="2015-11" db="EMBL/GenBank/DDBJ databases">
        <title>Genomic analysis of 38 Legionella species identifies large and diverse effector repertoires.</title>
        <authorList>
            <person name="Burstein D."/>
            <person name="Amaro F."/>
            <person name="Zusman T."/>
            <person name="Lifshitz Z."/>
            <person name="Cohen O."/>
            <person name="Gilbert J.A."/>
            <person name="Pupko T."/>
            <person name="Shuman H.A."/>
            <person name="Segal G."/>
        </authorList>
    </citation>
    <scope>NUCLEOTIDE SEQUENCE [LARGE SCALE GENOMIC DNA]</scope>
    <source>
        <strain evidence="8 9">ORW</strain>
    </source>
</reference>
<evidence type="ECO:0000313" key="9">
    <source>
        <dbReference type="Proteomes" id="UP000054921"/>
    </source>
</evidence>
<feature type="transmembrane region" description="Helical" evidence="7">
    <location>
        <begin position="173"/>
        <end position="195"/>
    </location>
</feature>
<sequence length="406" mass="44913">MYNYFITFIKDYSENYLGLPKFCWQKISLICINASTIGICFFLSLYFVNEQQLSIPTAGLLISSYGLGTVIGGFVGGKLSDKITPYFVSIISLCIQSACFFFLMYLHSFPTLLIDQFFLGLSAYGFKTSNNMSLLSLCANDFDLRYRTISISHVASNLGLGLSGIFIAGVGTYGFFIIFGLSSLILFVSAIYLVLQGNITNLIAQKDTVEHHSNQIKKSAKINILILSCVFLVGLIIAQLSSTYPLYVQDSFPKLKELAVSILFLLDTTLIVLFQAPLTVLVSKQNKLLITGLGALFMGVGMLILSFSFIFAFAILSCIVWTMGEMLFISTAQLICYENSDSKRKGQTLGLFQSTFAVSNVVGPSLGSFIYQYCSGNILWYCSTIIGVFCFLLCWYFSRFNANTAS</sequence>
<comment type="subcellular location">
    <subcellularLocation>
        <location evidence="1">Cell membrane</location>
        <topology evidence="1">Multi-pass membrane protein</topology>
    </subcellularLocation>
</comment>
<evidence type="ECO:0000313" key="8">
    <source>
        <dbReference type="EMBL" id="KTC78477.1"/>
    </source>
</evidence>
<feature type="transmembrane region" description="Helical" evidence="7">
    <location>
        <begin position="260"/>
        <end position="281"/>
    </location>
</feature>
<feature type="transmembrane region" description="Helical" evidence="7">
    <location>
        <begin position="349"/>
        <end position="372"/>
    </location>
</feature>
<dbReference type="PANTHER" id="PTHR23517">
    <property type="entry name" value="RESISTANCE PROTEIN MDTM, PUTATIVE-RELATED-RELATED"/>
    <property type="match status" value="1"/>
</dbReference>
<evidence type="ECO:0000256" key="2">
    <source>
        <dbReference type="ARBA" id="ARBA00022448"/>
    </source>
</evidence>
<protein>
    <submittedName>
        <fullName evidence="8">Multidrug resistance protein, MFS family</fullName>
    </submittedName>
</protein>
<dbReference type="SUPFAM" id="SSF103473">
    <property type="entry name" value="MFS general substrate transporter"/>
    <property type="match status" value="1"/>
</dbReference>
<keyword evidence="2" id="KW-0813">Transport</keyword>
<evidence type="ECO:0000256" key="5">
    <source>
        <dbReference type="ARBA" id="ARBA00022989"/>
    </source>
</evidence>
<dbReference type="OrthoDB" id="5651277at2"/>
<evidence type="ECO:0000256" key="4">
    <source>
        <dbReference type="ARBA" id="ARBA00022692"/>
    </source>
</evidence>
<feature type="transmembrane region" description="Helical" evidence="7">
    <location>
        <begin position="27"/>
        <end position="47"/>
    </location>
</feature>
<dbReference type="Gene3D" id="1.20.1250.20">
    <property type="entry name" value="MFS general substrate transporter like domains"/>
    <property type="match status" value="2"/>
</dbReference>
<evidence type="ECO:0000256" key="1">
    <source>
        <dbReference type="ARBA" id="ARBA00004651"/>
    </source>
</evidence>
<feature type="transmembrane region" description="Helical" evidence="7">
    <location>
        <begin position="53"/>
        <end position="76"/>
    </location>
</feature>
<dbReference type="Proteomes" id="UP000054921">
    <property type="component" value="Unassembled WGS sequence"/>
</dbReference>
<dbReference type="InterPro" id="IPR050171">
    <property type="entry name" value="MFS_Transporters"/>
</dbReference>
<dbReference type="EMBL" id="LNXW01000014">
    <property type="protein sequence ID" value="KTC78477.1"/>
    <property type="molecule type" value="Genomic_DNA"/>
</dbReference>
<keyword evidence="6 7" id="KW-0472">Membrane</keyword>
<proteinExistence type="predicted"/>
<keyword evidence="5 7" id="KW-1133">Transmembrane helix</keyword>
<evidence type="ECO:0000256" key="6">
    <source>
        <dbReference type="ARBA" id="ARBA00023136"/>
    </source>
</evidence>
<feature type="transmembrane region" description="Helical" evidence="7">
    <location>
        <begin position="83"/>
        <end position="103"/>
    </location>
</feature>
<dbReference type="RefSeq" id="WP_058388320.1">
    <property type="nucleotide sequence ID" value="NZ_LNXW01000014.1"/>
</dbReference>
<gene>
    <name evidence="8" type="ORF">Lche_3266</name>
</gene>
<feature type="transmembrane region" description="Helical" evidence="7">
    <location>
        <begin position="222"/>
        <end position="240"/>
    </location>
</feature>
<feature type="transmembrane region" description="Helical" evidence="7">
    <location>
        <begin position="288"/>
        <end position="313"/>
    </location>
</feature>
<feature type="transmembrane region" description="Helical" evidence="7">
    <location>
        <begin position="378"/>
        <end position="397"/>
    </location>
</feature>
<evidence type="ECO:0000256" key="3">
    <source>
        <dbReference type="ARBA" id="ARBA00022475"/>
    </source>
</evidence>
<accession>A0A0W0S5Z0</accession>
<dbReference type="GO" id="GO:0022857">
    <property type="term" value="F:transmembrane transporter activity"/>
    <property type="evidence" value="ECO:0007669"/>
    <property type="project" value="InterPro"/>
</dbReference>
<dbReference type="AlphaFoldDB" id="A0A0W0S5Z0"/>
<dbReference type="Pfam" id="PF07690">
    <property type="entry name" value="MFS_1"/>
    <property type="match status" value="1"/>
</dbReference>
<name>A0A0W0S5Z0_9GAMM</name>
<comment type="caution">
    <text evidence="8">The sequence shown here is derived from an EMBL/GenBank/DDBJ whole genome shotgun (WGS) entry which is preliminary data.</text>
</comment>
<evidence type="ECO:0000256" key="7">
    <source>
        <dbReference type="SAM" id="Phobius"/>
    </source>
</evidence>
<keyword evidence="3" id="KW-1003">Cell membrane</keyword>
<organism evidence="8 9">
    <name type="scientific">Legionella cherrii</name>
    <dbReference type="NCBI Taxonomy" id="28084"/>
    <lineage>
        <taxon>Bacteria</taxon>
        <taxon>Pseudomonadati</taxon>
        <taxon>Pseudomonadota</taxon>
        <taxon>Gammaproteobacteria</taxon>
        <taxon>Legionellales</taxon>
        <taxon>Legionellaceae</taxon>
        <taxon>Legionella</taxon>
    </lineage>
</organism>
<feature type="transmembrane region" description="Helical" evidence="7">
    <location>
        <begin position="319"/>
        <end position="337"/>
    </location>
</feature>
<keyword evidence="4 7" id="KW-0812">Transmembrane</keyword>
<dbReference type="STRING" id="28084.Lche_3266"/>
<dbReference type="GO" id="GO:0005886">
    <property type="term" value="C:plasma membrane"/>
    <property type="evidence" value="ECO:0007669"/>
    <property type="project" value="UniProtKB-SubCell"/>
</dbReference>
<dbReference type="PANTHER" id="PTHR23517:SF3">
    <property type="entry name" value="INTEGRAL MEMBRANE TRANSPORT PROTEIN"/>
    <property type="match status" value="1"/>
</dbReference>
<dbReference type="PATRIC" id="fig|28084.5.peg.3544"/>